<keyword evidence="1" id="KW-1133">Transmembrane helix</keyword>
<evidence type="ECO:0000256" key="1">
    <source>
        <dbReference type="SAM" id="Phobius"/>
    </source>
</evidence>
<dbReference type="InterPro" id="IPR029787">
    <property type="entry name" value="Nucleotide_cyclase"/>
</dbReference>
<dbReference type="PANTHER" id="PTHR45138:SF9">
    <property type="entry name" value="DIGUANYLATE CYCLASE DGCM-RELATED"/>
    <property type="match status" value="1"/>
</dbReference>
<proteinExistence type="predicted"/>
<feature type="domain" description="PAC" evidence="3">
    <location>
        <begin position="149"/>
        <end position="202"/>
    </location>
</feature>
<dbReference type="PROSITE" id="PS50112">
    <property type="entry name" value="PAS"/>
    <property type="match status" value="2"/>
</dbReference>
<feature type="domain" description="GGDEF" evidence="4">
    <location>
        <begin position="377"/>
        <end position="504"/>
    </location>
</feature>
<dbReference type="NCBIfam" id="TIGR00229">
    <property type="entry name" value="sensory_box"/>
    <property type="match status" value="2"/>
</dbReference>
<evidence type="ECO:0000313" key="6">
    <source>
        <dbReference type="Proteomes" id="UP000005273"/>
    </source>
</evidence>
<dbReference type="InterPro" id="IPR000700">
    <property type="entry name" value="PAS-assoc_C"/>
</dbReference>
<dbReference type="InterPro" id="IPR050469">
    <property type="entry name" value="Diguanylate_Cyclase"/>
</dbReference>
<evidence type="ECO:0000259" key="2">
    <source>
        <dbReference type="PROSITE" id="PS50112"/>
    </source>
</evidence>
<feature type="transmembrane region" description="Helical" evidence="1">
    <location>
        <begin position="12"/>
        <end position="31"/>
    </location>
</feature>
<dbReference type="InterPro" id="IPR000014">
    <property type="entry name" value="PAS"/>
</dbReference>
<dbReference type="GO" id="GO:0052621">
    <property type="term" value="F:diguanylate cyclase activity"/>
    <property type="evidence" value="ECO:0007669"/>
    <property type="project" value="TreeGrafter"/>
</dbReference>
<name>A0A0T5XAR0_9BACT</name>
<dbReference type="InterPro" id="IPR035965">
    <property type="entry name" value="PAS-like_dom_sf"/>
</dbReference>
<dbReference type="FunFam" id="3.30.70.270:FF:000001">
    <property type="entry name" value="Diguanylate cyclase domain protein"/>
    <property type="match status" value="1"/>
</dbReference>
<dbReference type="SUPFAM" id="SSF55073">
    <property type="entry name" value="Nucleotide cyclase"/>
    <property type="match status" value="1"/>
</dbReference>
<evidence type="ECO:0000259" key="3">
    <source>
        <dbReference type="PROSITE" id="PS50113"/>
    </source>
</evidence>
<feature type="transmembrane region" description="Helical" evidence="1">
    <location>
        <begin position="43"/>
        <end position="62"/>
    </location>
</feature>
<reference evidence="6" key="1">
    <citation type="submission" date="2012-09" db="EMBL/GenBank/DDBJ databases">
        <authorList>
            <person name="Weinstock G."/>
            <person name="Sodergren E."/>
            <person name="Clifton S."/>
            <person name="Fulton L."/>
            <person name="Fulton B."/>
            <person name="Courtney L."/>
            <person name="Fronick C."/>
            <person name="Harrison M."/>
            <person name="Strong C."/>
            <person name="Farmer C."/>
            <person name="Delehaunty K."/>
            <person name="Markovic C."/>
            <person name="Hall O."/>
            <person name="Minx P."/>
            <person name="Tomlinson C."/>
            <person name="Mitreva M."/>
            <person name="Nelson J."/>
            <person name="Hou S."/>
            <person name="Wollam A."/>
            <person name="Pepin K.H."/>
            <person name="Johnson M."/>
            <person name="Bhonagiri V."/>
            <person name="Nash W.E."/>
            <person name="Suruliraj S."/>
            <person name="Warren W."/>
            <person name="Chinwalla A."/>
            <person name="Mardis E.R."/>
            <person name="Wilson R.K."/>
        </authorList>
    </citation>
    <scope>NUCLEOTIDE SEQUENCE [LARGE SCALE GENOMIC DNA]</scope>
    <source>
        <strain evidence="6">OS1</strain>
    </source>
</reference>
<keyword evidence="1" id="KW-0812">Transmembrane</keyword>
<dbReference type="eggNOG" id="COG3290">
    <property type="taxonomic scope" value="Bacteria"/>
</dbReference>
<dbReference type="Pfam" id="PF00990">
    <property type="entry name" value="GGDEF"/>
    <property type="match status" value="1"/>
</dbReference>
<dbReference type="InterPro" id="IPR001610">
    <property type="entry name" value="PAC"/>
</dbReference>
<comment type="caution">
    <text evidence="5">The sequence shown here is derived from an EMBL/GenBank/DDBJ whole genome shotgun (WGS) entry which is preliminary data.</text>
</comment>
<dbReference type="NCBIfam" id="TIGR00254">
    <property type="entry name" value="GGDEF"/>
    <property type="match status" value="1"/>
</dbReference>
<dbReference type="CDD" id="cd01949">
    <property type="entry name" value="GGDEF"/>
    <property type="match status" value="1"/>
</dbReference>
<feature type="domain" description="PAS" evidence="2">
    <location>
        <begin position="83"/>
        <end position="131"/>
    </location>
</feature>
<feature type="transmembrane region" description="Helical" evidence="1">
    <location>
        <begin position="74"/>
        <end position="93"/>
    </location>
</feature>
<feature type="domain" description="PAS" evidence="2">
    <location>
        <begin position="203"/>
        <end position="275"/>
    </location>
</feature>
<dbReference type="SUPFAM" id="SSF55785">
    <property type="entry name" value="PYP-like sensor domain (PAS domain)"/>
    <property type="match status" value="2"/>
</dbReference>
<dbReference type="Proteomes" id="UP000005273">
    <property type="component" value="Unassembled WGS sequence"/>
</dbReference>
<dbReference type="InterPro" id="IPR013655">
    <property type="entry name" value="PAS_fold_3"/>
</dbReference>
<dbReference type="SMART" id="SM00086">
    <property type="entry name" value="PAC"/>
    <property type="match status" value="2"/>
</dbReference>
<gene>
    <name evidence="5" type="ORF">HMPREF1705_02645</name>
</gene>
<evidence type="ECO:0000259" key="4">
    <source>
        <dbReference type="PROSITE" id="PS50887"/>
    </source>
</evidence>
<dbReference type="InterPro" id="IPR013767">
    <property type="entry name" value="PAS_fold"/>
</dbReference>
<dbReference type="Gene3D" id="3.30.70.270">
    <property type="match status" value="1"/>
</dbReference>
<keyword evidence="6" id="KW-1185">Reference proteome</keyword>
<dbReference type="InterPro" id="IPR000160">
    <property type="entry name" value="GGDEF_dom"/>
</dbReference>
<keyword evidence="1" id="KW-0472">Membrane</keyword>
<dbReference type="Pfam" id="PF00989">
    <property type="entry name" value="PAS"/>
    <property type="match status" value="1"/>
</dbReference>
<dbReference type="Gene3D" id="3.30.450.20">
    <property type="entry name" value="PAS domain"/>
    <property type="match status" value="2"/>
</dbReference>
<dbReference type="PROSITE" id="PS50113">
    <property type="entry name" value="PAC"/>
    <property type="match status" value="1"/>
</dbReference>
<dbReference type="AlphaFoldDB" id="A0A0T5XAR0"/>
<dbReference type="PROSITE" id="PS50887">
    <property type="entry name" value="GGDEF"/>
    <property type="match status" value="1"/>
</dbReference>
<accession>A0A0T5XAR0</accession>
<sequence length="504" mass="57219">MLAAFRCMIAMLFERGSLISIMNILKTLLASNPTEGPKLISHIVILLLLAISVYITILVVNHRKRHAKPLSDRLYDGIFLFTLIDLLPEPIYLKDDKGIILICNEALQNFLHLKKEDIIGKSVFEILPSEDAKTCAEKEKPLFDPKETDCVTYESVRIINGKKHYVIERKRAISDHKGEILGIIGIIIDITELKQVQEKLIAEENRLKLALEIGSIAYMELDMKTNEIYISDTLLQLLGYESTVYLGSLDKFVNLIHPDDREHFISGLYACLARNAIFVLQFRIKKPNDEYIWLEWKARPIEKDFDSGEPAKIAAVMVDITGYKSKVLRQEQIISDLYSIATTDSLTGALVRWAGEAYIKRILDKTNNGGLNQEPGCPFSLIMIDLDNFKLINDTYGHLMGDAILSKIGEVIKKSLRKNDIFVRWGGDEFMIFCQNSIDQTIPMAERLKHIIEEAFFLEAISPTVSIGLTHANPGESLDEIFKRADEALYKAKKEGKNRICIVR</sequence>
<dbReference type="EMBL" id="ACJX03000001">
    <property type="protein sequence ID" value="KRT35418.1"/>
    <property type="molecule type" value="Genomic_DNA"/>
</dbReference>
<protein>
    <submittedName>
        <fullName evidence="5">Diguanylate cyclase domain protein</fullName>
    </submittedName>
</protein>
<organism evidence="5 6">
    <name type="scientific">Acetomicrobium hydrogeniformans ATCC BAA-1850</name>
    <dbReference type="NCBI Taxonomy" id="592015"/>
    <lineage>
        <taxon>Bacteria</taxon>
        <taxon>Thermotogati</taxon>
        <taxon>Synergistota</taxon>
        <taxon>Synergistia</taxon>
        <taxon>Synergistales</taxon>
        <taxon>Acetomicrobiaceae</taxon>
        <taxon>Acetomicrobium</taxon>
    </lineage>
</organism>
<dbReference type="eggNOG" id="COG3706">
    <property type="taxonomic scope" value="Bacteria"/>
</dbReference>
<dbReference type="STRING" id="592015.HMPREF1705_02645"/>
<dbReference type="SMART" id="SM00091">
    <property type="entry name" value="PAS"/>
    <property type="match status" value="2"/>
</dbReference>
<dbReference type="CDD" id="cd00130">
    <property type="entry name" value="PAS"/>
    <property type="match status" value="2"/>
</dbReference>
<dbReference type="InterPro" id="IPR043128">
    <property type="entry name" value="Rev_trsase/Diguanyl_cyclase"/>
</dbReference>
<dbReference type="SMART" id="SM00267">
    <property type="entry name" value="GGDEF"/>
    <property type="match status" value="1"/>
</dbReference>
<dbReference type="Pfam" id="PF08447">
    <property type="entry name" value="PAS_3"/>
    <property type="match status" value="1"/>
</dbReference>
<evidence type="ECO:0000313" key="5">
    <source>
        <dbReference type="EMBL" id="KRT35418.1"/>
    </source>
</evidence>
<dbReference type="PANTHER" id="PTHR45138">
    <property type="entry name" value="REGULATORY COMPONENTS OF SENSORY TRANSDUCTION SYSTEM"/>
    <property type="match status" value="1"/>
</dbReference>